<dbReference type="PANTHER" id="PTHR43285">
    <property type="entry name" value="ANTHRANILATE PHOSPHORIBOSYLTRANSFERASE"/>
    <property type="match status" value="1"/>
</dbReference>
<evidence type="ECO:0000259" key="4">
    <source>
        <dbReference type="Pfam" id="PF02885"/>
    </source>
</evidence>
<feature type="domain" description="Glycosyl transferase family 3" evidence="3">
    <location>
        <begin position="115"/>
        <end position="399"/>
    </location>
</feature>
<dbReference type="GO" id="GO:0004048">
    <property type="term" value="F:anthranilate phosphoribosyltransferase activity"/>
    <property type="evidence" value="ECO:0007669"/>
    <property type="project" value="InterPro"/>
</dbReference>
<protein>
    <recommendedName>
        <fullName evidence="7">Glycosyl transferase family 3 domain-containing protein</fullName>
    </recommendedName>
</protein>
<dbReference type="Gene3D" id="3.40.1030.10">
    <property type="entry name" value="Nucleoside phosphorylase/phosphoribosyltransferase catalytic domain"/>
    <property type="match status" value="1"/>
</dbReference>
<sequence length="416" mass="43928">MAEAKISILPLLRALSESPDAIAPEDITKAITHSFNDHLSPVQTGTLLTTLHFTKLDQKPEIIAAAARAMRAAGLTVDGLQADTWGDETSGGKYGGGLVSPASELGARSVADNGQVDIVGTGGDGHDTFNVSTTSAILASGCGLRICKHGNKASTSASGSADILTSLGANLMAITPPIVTSIFNEPSKGNFCFLYAPVFHPAVRHVAPIRRELGHRTIFNLLGPLANPIDYSVSGGLEARIIGVGRRELGQVFAETLKILGASKGMVVCGEEGLDEVSCECRTECWRLLEDPETREVTVDHFFVHPTETFGIPTHSLSRVAGGKGPDENAAILERLLNGKERDDEKAVKDFVLANTAALIAISGLLGPVERVSEGAVARGAVWRSAVEKANEGITSGRAWEEWSKFVEKSRQAEGG</sequence>
<feature type="domain" description="Glycosyl transferase family 3 N-terminal" evidence="4">
    <location>
        <begin position="12"/>
        <end position="74"/>
    </location>
</feature>
<dbReference type="Pfam" id="PF00591">
    <property type="entry name" value="Glycos_transf_3"/>
    <property type="match status" value="1"/>
</dbReference>
<dbReference type="InterPro" id="IPR035902">
    <property type="entry name" value="Nuc_phospho_transferase"/>
</dbReference>
<dbReference type="Proteomes" id="UP001412239">
    <property type="component" value="Unassembled WGS sequence"/>
</dbReference>
<evidence type="ECO:0000313" key="5">
    <source>
        <dbReference type="EMBL" id="CUS14641.1"/>
    </source>
</evidence>
<proteinExistence type="predicted"/>
<dbReference type="NCBIfam" id="TIGR01245">
    <property type="entry name" value="trpD"/>
    <property type="match status" value="1"/>
</dbReference>
<dbReference type="InterPro" id="IPR017459">
    <property type="entry name" value="Glycosyl_Trfase_fam3_N_dom"/>
</dbReference>
<evidence type="ECO:0000256" key="2">
    <source>
        <dbReference type="ARBA" id="ARBA00022679"/>
    </source>
</evidence>
<name>A0A292Q6E2_9PEZI</name>
<dbReference type="Pfam" id="PF02885">
    <property type="entry name" value="Glycos_trans_3N"/>
    <property type="match status" value="1"/>
</dbReference>
<accession>A0A292Q6E2</accession>
<dbReference type="InterPro" id="IPR005940">
    <property type="entry name" value="Anthranilate_Pribosyl_Tfrase"/>
</dbReference>
<evidence type="ECO:0000313" key="6">
    <source>
        <dbReference type="Proteomes" id="UP001412239"/>
    </source>
</evidence>
<keyword evidence="2" id="KW-0808">Transferase</keyword>
<dbReference type="InterPro" id="IPR000312">
    <property type="entry name" value="Glycosyl_Trfase_fam3"/>
</dbReference>
<keyword evidence="1" id="KW-0328">Glycosyltransferase</keyword>
<reference evidence="5" key="1">
    <citation type="submission" date="2015-10" db="EMBL/GenBank/DDBJ databases">
        <authorList>
            <person name="Regsiter A."/>
            <person name="william w."/>
        </authorList>
    </citation>
    <scope>NUCLEOTIDE SEQUENCE</scope>
    <source>
        <strain evidence="5">Montdore</strain>
    </source>
</reference>
<organism evidence="5 6">
    <name type="scientific">Tuber aestivum</name>
    <name type="common">summer truffle</name>
    <dbReference type="NCBI Taxonomy" id="59557"/>
    <lineage>
        <taxon>Eukaryota</taxon>
        <taxon>Fungi</taxon>
        <taxon>Dikarya</taxon>
        <taxon>Ascomycota</taxon>
        <taxon>Pezizomycotina</taxon>
        <taxon>Pezizomycetes</taxon>
        <taxon>Pezizales</taxon>
        <taxon>Tuberaceae</taxon>
        <taxon>Tuber</taxon>
    </lineage>
</organism>
<dbReference type="PANTHER" id="PTHR43285:SF2">
    <property type="entry name" value="ANTHRANILATE PHOSPHORIBOSYLTRANSFERASE"/>
    <property type="match status" value="1"/>
</dbReference>
<dbReference type="SUPFAM" id="SSF52418">
    <property type="entry name" value="Nucleoside phosphorylase/phosphoribosyltransferase catalytic domain"/>
    <property type="match status" value="1"/>
</dbReference>
<dbReference type="GO" id="GO:0005829">
    <property type="term" value="C:cytosol"/>
    <property type="evidence" value="ECO:0007669"/>
    <property type="project" value="TreeGrafter"/>
</dbReference>
<dbReference type="AlphaFoldDB" id="A0A292Q6E2"/>
<evidence type="ECO:0000259" key="3">
    <source>
        <dbReference type="Pfam" id="PF00591"/>
    </source>
</evidence>
<evidence type="ECO:0008006" key="7">
    <source>
        <dbReference type="Google" id="ProtNLM"/>
    </source>
</evidence>
<dbReference type="EMBL" id="LN890956">
    <property type="protein sequence ID" value="CUS14641.1"/>
    <property type="molecule type" value="Genomic_DNA"/>
</dbReference>
<evidence type="ECO:0000256" key="1">
    <source>
        <dbReference type="ARBA" id="ARBA00022676"/>
    </source>
</evidence>
<gene>
    <name evidence="5" type="ORF">GSTUAT00001166001</name>
</gene>
<keyword evidence="6" id="KW-1185">Reference proteome</keyword>
<dbReference type="GO" id="GO:0000162">
    <property type="term" value="P:L-tryptophan biosynthetic process"/>
    <property type="evidence" value="ECO:0007669"/>
    <property type="project" value="InterPro"/>
</dbReference>